<evidence type="ECO:0000313" key="2">
    <source>
        <dbReference type="EMBL" id="GFA84546.1"/>
    </source>
</evidence>
<feature type="region of interest" description="Disordered" evidence="1">
    <location>
        <begin position="97"/>
        <end position="128"/>
    </location>
</feature>
<organism evidence="2">
    <name type="scientific">Tanacetum cinerariifolium</name>
    <name type="common">Dalmatian daisy</name>
    <name type="synonym">Chrysanthemum cinerariifolium</name>
    <dbReference type="NCBI Taxonomy" id="118510"/>
    <lineage>
        <taxon>Eukaryota</taxon>
        <taxon>Viridiplantae</taxon>
        <taxon>Streptophyta</taxon>
        <taxon>Embryophyta</taxon>
        <taxon>Tracheophyta</taxon>
        <taxon>Spermatophyta</taxon>
        <taxon>Magnoliopsida</taxon>
        <taxon>eudicotyledons</taxon>
        <taxon>Gunneridae</taxon>
        <taxon>Pentapetalae</taxon>
        <taxon>asterids</taxon>
        <taxon>campanulids</taxon>
        <taxon>Asterales</taxon>
        <taxon>Asteraceae</taxon>
        <taxon>Asteroideae</taxon>
        <taxon>Anthemideae</taxon>
        <taxon>Anthemidinae</taxon>
        <taxon>Tanacetum</taxon>
    </lineage>
</organism>
<comment type="caution">
    <text evidence="2">The sequence shown here is derived from an EMBL/GenBank/DDBJ whole genome shotgun (WGS) entry which is preliminary data.</text>
</comment>
<feature type="region of interest" description="Disordered" evidence="1">
    <location>
        <begin position="148"/>
        <end position="182"/>
    </location>
</feature>
<feature type="compositionally biased region" description="Basic and acidic residues" evidence="1">
    <location>
        <begin position="148"/>
        <end position="157"/>
    </location>
</feature>
<name>A0A699KBD7_TANCI</name>
<feature type="region of interest" description="Disordered" evidence="1">
    <location>
        <begin position="1"/>
        <end position="25"/>
    </location>
</feature>
<accession>A0A699KBD7</accession>
<dbReference type="AlphaFoldDB" id="A0A699KBD7"/>
<reference evidence="2" key="1">
    <citation type="journal article" date="2019" name="Sci. Rep.">
        <title>Draft genome of Tanacetum cinerariifolium, the natural source of mosquito coil.</title>
        <authorList>
            <person name="Yamashiro T."/>
            <person name="Shiraishi A."/>
            <person name="Satake H."/>
            <person name="Nakayama K."/>
        </authorList>
    </citation>
    <scope>NUCLEOTIDE SEQUENCE</scope>
</reference>
<protein>
    <submittedName>
        <fullName evidence="2">Uncharacterized protein</fullName>
    </submittedName>
</protein>
<dbReference type="EMBL" id="BKCJ010499187">
    <property type="protein sequence ID" value="GFA84546.1"/>
    <property type="molecule type" value="Genomic_DNA"/>
</dbReference>
<evidence type="ECO:0000256" key="1">
    <source>
        <dbReference type="SAM" id="MobiDB-lite"/>
    </source>
</evidence>
<gene>
    <name evidence="2" type="ORF">Tci_656518</name>
</gene>
<feature type="compositionally biased region" description="Low complexity" evidence="1">
    <location>
        <begin position="103"/>
        <end position="126"/>
    </location>
</feature>
<sequence length="209" mass="23634">MTPSTHRTPKPKVSKEESSAQQNSTVIRLCIPQRRSTRLTPPTPIPTAAEVEDMTIQDIIQLSIAEQKSRDDFEAQKNEEKVKEHLAVEEIEKWWKELTVTDPKPSSSTPSLSSPKPSSSIKPSYSLQPKTGRFKRYITFFEQIKGENSEKRQKISEHGTYVIGESSYGQADESYPSPSTSAEKMSQELVEEMSKTVDEAKLRKVIDEC</sequence>
<proteinExistence type="predicted"/>